<feature type="region of interest" description="Disordered" evidence="1">
    <location>
        <begin position="582"/>
        <end position="620"/>
    </location>
</feature>
<dbReference type="AlphaFoldDB" id="A0A1E4U155"/>
<proteinExistence type="predicted"/>
<accession>A0A1E4U155</accession>
<evidence type="ECO:0000313" key="3">
    <source>
        <dbReference type="Proteomes" id="UP000094236"/>
    </source>
</evidence>
<feature type="compositionally biased region" description="Polar residues" evidence="1">
    <location>
        <begin position="582"/>
        <end position="598"/>
    </location>
</feature>
<dbReference type="OrthoDB" id="4021219at2759"/>
<organism evidence="2 3">
    <name type="scientific">Pachysolen tannophilus NRRL Y-2460</name>
    <dbReference type="NCBI Taxonomy" id="669874"/>
    <lineage>
        <taxon>Eukaryota</taxon>
        <taxon>Fungi</taxon>
        <taxon>Dikarya</taxon>
        <taxon>Ascomycota</taxon>
        <taxon>Saccharomycotina</taxon>
        <taxon>Pichiomycetes</taxon>
        <taxon>Pachysolenaceae</taxon>
        <taxon>Pachysolen</taxon>
    </lineage>
</organism>
<feature type="compositionally biased region" description="Low complexity" evidence="1">
    <location>
        <begin position="376"/>
        <end position="398"/>
    </location>
</feature>
<feature type="region of interest" description="Disordered" evidence="1">
    <location>
        <begin position="359"/>
        <end position="398"/>
    </location>
</feature>
<reference evidence="3" key="1">
    <citation type="submission" date="2016-05" db="EMBL/GenBank/DDBJ databases">
        <title>Comparative genomics of biotechnologically important yeasts.</title>
        <authorList>
            <consortium name="DOE Joint Genome Institute"/>
            <person name="Riley R."/>
            <person name="Haridas S."/>
            <person name="Wolfe K.H."/>
            <person name="Lopes M.R."/>
            <person name="Hittinger C.T."/>
            <person name="Goker M."/>
            <person name="Salamov A."/>
            <person name="Wisecaver J."/>
            <person name="Long T.M."/>
            <person name="Aerts A.L."/>
            <person name="Barry K."/>
            <person name="Choi C."/>
            <person name="Clum A."/>
            <person name="Coughlan A.Y."/>
            <person name="Deshpande S."/>
            <person name="Douglass A.P."/>
            <person name="Hanson S.J."/>
            <person name="Klenk H.-P."/>
            <person name="Labutti K."/>
            <person name="Lapidus A."/>
            <person name="Lindquist E."/>
            <person name="Lipzen A."/>
            <person name="Meier-Kolthoff J.P."/>
            <person name="Ohm R.A."/>
            <person name="Otillar R.P."/>
            <person name="Pangilinan J."/>
            <person name="Peng Y."/>
            <person name="Rokas A."/>
            <person name="Rosa C.A."/>
            <person name="Scheuner C."/>
            <person name="Sibirny A.A."/>
            <person name="Slot J.C."/>
            <person name="Stielow J.B."/>
            <person name="Sun H."/>
            <person name="Kurtzman C.P."/>
            <person name="Blackwell M."/>
            <person name="Grigoriev I.V."/>
            <person name="Jeffries T.W."/>
        </authorList>
    </citation>
    <scope>NUCLEOTIDE SEQUENCE [LARGE SCALE GENOMIC DNA]</scope>
    <source>
        <strain evidence="3">NRRL Y-2460</strain>
    </source>
</reference>
<keyword evidence="3" id="KW-1185">Reference proteome</keyword>
<evidence type="ECO:0000313" key="2">
    <source>
        <dbReference type="EMBL" id="ODV97731.1"/>
    </source>
</evidence>
<feature type="compositionally biased region" description="Acidic residues" evidence="1">
    <location>
        <begin position="605"/>
        <end position="620"/>
    </location>
</feature>
<feature type="region of interest" description="Disordered" evidence="1">
    <location>
        <begin position="271"/>
        <end position="318"/>
    </location>
</feature>
<protein>
    <submittedName>
        <fullName evidence="2">Uncharacterized protein</fullName>
    </submittedName>
</protein>
<gene>
    <name evidence="2" type="ORF">PACTADRAFT_236</name>
</gene>
<dbReference type="Proteomes" id="UP000094236">
    <property type="component" value="Unassembled WGS sequence"/>
</dbReference>
<dbReference type="EMBL" id="KV454011">
    <property type="protein sequence ID" value="ODV97731.1"/>
    <property type="molecule type" value="Genomic_DNA"/>
</dbReference>
<name>A0A1E4U155_PACTA</name>
<evidence type="ECO:0000256" key="1">
    <source>
        <dbReference type="SAM" id="MobiDB-lite"/>
    </source>
</evidence>
<feature type="compositionally biased region" description="Acidic residues" evidence="1">
    <location>
        <begin position="278"/>
        <end position="293"/>
    </location>
</feature>
<sequence>MSVISRVTMGTTGNNTTLQPYIDPIISLVKDPDLNRDKAKSNQLLDIINGFAPDDRDVKKNCILGFQVLRDLEKLEMRTLQHWEFKSLHYSITLTDRINKDLIKKILNNCVETNEFLANISEEINELNGFLKKLDIFQYLSDAGTLLTALTLRIIDLKNKINDFISVNYAKARLINIGIDLEELVISNNKENGGNGNSNHTLLNESTINSYKSFIGQLLKQLNNSIESNDNIGIMECIQIINDVEQMFHSMSSAAIEGNKDSNLAITQNETQINKEEENQEDQEDQEDDDDEEVHPYTPGHLHAPVGHSAAKLKRRSSLSSISSVNSLTKTTLKEEMPNLLSAFQNAAKVETELRDIVSSNSNDDHQQYNQRRSRLSSPTPTSAETTRSSSLSPELATSSASIDESYYDLHYDDQHSDYKHNSNSLSRSISMKKKEHDNINGKKKLPYFGPQLPPNFLKNPVSSRPLTSSIYSSNIPSNFVQTEVNGINGIRSNYILDNNKSFLTRMGIRPQVIDVPVSSSNTFHTSNVSTGDRLSQSMFLPSSKKIKDGKKLSNSMYVENGNTNTLTEKNLNKLNQLKAVNSNDNNVGKSKLNNLVSSAHEDLNQESEDFEEEEDDEVD</sequence>